<dbReference type="Gene3D" id="3.40.50.1820">
    <property type="entry name" value="alpha/beta hydrolase"/>
    <property type="match status" value="2"/>
</dbReference>
<evidence type="ECO:0000259" key="1">
    <source>
        <dbReference type="Pfam" id="PF00561"/>
    </source>
</evidence>
<name>A0A8J2MV30_COTCN</name>
<dbReference type="AlphaFoldDB" id="A0A8J2MV30"/>
<dbReference type="Pfam" id="PF00561">
    <property type="entry name" value="Abhydrolase_1"/>
    <property type="match status" value="2"/>
</dbReference>
<accession>A0A8J2MV30</accession>
<sequence length="554" mass="62939">MLNKFSRILACKSLFSFCRINASGKNIAAVRNLSITSTRLEEKKINVDGIDINYLKTGAGSHPVLLLPGAVGTIWTDYKPQIEGLNKSEFTIVAWDPPGYGKSRPPEREFPADFFERDAKYAYNLMKMLGFAEFSLVGWSDGGITSLILAANYPQSVQKMVVHGSNAFILPHEMKIYESTKNIDTWSERMRAPLIAIYGEEYFRKTWTAWVEAMDKIYKNNNGDICKNSVSKIKCPTLIVHGKKDVLVDQSHPEYLKNNISNSRVESLNFFLNNSIFFHQIKFRKIHVGIRNLSLTSDIEERKVNVKGVDINYIKTGAGKQTIFLLTSTLGSIWTDFKPQIEGLNKEKFTIIAWDPPGYGKSRPPDRDCSGDHFARDADYAYELMKTLGFSKYSLVGWSGGGITSIIAASKYPQCIEKLVLESTGFYVTADELVIYQSMRDIKNWSEKMKGPLIAIYGEDYVTKVWASWLDSMVDAYENKNGDLCSEHIFKVKCPTLIIQGRKDVIVYPKHAVVMNEIIRNSRLKIFEDGGHNVHLKYPDEFNKLITDFFLEEN</sequence>
<organism evidence="2 3">
    <name type="scientific">Cotesia congregata</name>
    <name type="common">Parasitoid wasp</name>
    <name type="synonym">Apanteles congregatus</name>
    <dbReference type="NCBI Taxonomy" id="51543"/>
    <lineage>
        <taxon>Eukaryota</taxon>
        <taxon>Metazoa</taxon>
        <taxon>Ecdysozoa</taxon>
        <taxon>Arthropoda</taxon>
        <taxon>Hexapoda</taxon>
        <taxon>Insecta</taxon>
        <taxon>Pterygota</taxon>
        <taxon>Neoptera</taxon>
        <taxon>Endopterygota</taxon>
        <taxon>Hymenoptera</taxon>
        <taxon>Apocrita</taxon>
        <taxon>Ichneumonoidea</taxon>
        <taxon>Braconidae</taxon>
        <taxon>Microgastrinae</taxon>
        <taxon>Cotesia</taxon>
    </lineage>
</organism>
<reference evidence="2" key="1">
    <citation type="submission" date="2021-04" db="EMBL/GenBank/DDBJ databases">
        <authorList>
            <person name="Chebbi M.A.C M."/>
        </authorList>
    </citation>
    <scope>NUCLEOTIDE SEQUENCE</scope>
</reference>
<keyword evidence="3" id="KW-1185">Reference proteome</keyword>
<dbReference type="Proteomes" id="UP000786811">
    <property type="component" value="Unassembled WGS sequence"/>
</dbReference>
<evidence type="ECO:0000313" key="3">
    <source>
        <dbReference type="Proteomes" id="UP000786811"/>
    </source>
</evidence>
<protein>
    <submittedName>
        <fullName evidence="2">Similar to BPHL: Valacyclovir hydrolase (Homo sapiens)</fullName>
    </submittedName>
</protein>
<comment type="caution">
    <text evidence="2">The sequence shown here is derived from an EMBL/GenBank/DDBJ whole genome shotgun (WGS) entry which is preliminary data.</text>
</comment>
<evidence type="ECO:0000313" key="2">
    <source>
        <dbReference type="EMBL" id="CAG5109192.1"/>
    </source>
</evidence>
<dbReference type="PANTHER" id="PTHR46331">
    <property type="entry name" value="VALACYCLOVIR HYDROLASE"/>
    <property type="match status" value="1"/>
</dbReference>
<dbReference type="PRINTS" id="PR00111">
    <property type="entry name" value="ABHYDROLASE"/>
</dbReference>
<dbReference type="InterPro" id="IPR000073">
    <property type="entry name" value="AB_hydrolase_1"/>
</dbReference>
<dbReference type="EMBL" id="CAJNRD030001124">
    <property type="protein sequence ID" value="CAG5109192.1"/>
    <property type="molecule type" value="Genomic_DNA"/>
</dbReference>
<dbReference type="PANTHER" id="PTHR46331:SF2">
    <property type="entry name" value="VALACYCLOVIR HYDROLASE"/>
    <property type="match status" value="1"/>
</dbReference>
<feature type="domain" description="AB hydrolase-1" evidence="1">
    <location>
        <begin position="330"/>
        <end position="424"/>
    </location>
</feature>
<dbReference type="OrthoDB" id="19657at2759"/>
<dbReference type="SUPFAM" id="SSF53474">
    <property type="entry name" value="alpha/beta-Hydrolases"/>
    <property type="match status" value="2"/>
</dbReference>
<keyword evidence="2" id="KW-0378">Hydrolase</keyword>
<dbReference type="InterPro" id="IPR029058">
    <property type="entry name" value="AB_hydrolase_fold"/>
</dbReference>
<gene>
    <name evidence="2" type="ORF">HICCMSTLAB_LOCUS13828</name>
</gene>
<feature type="domain" description="AB hydrolase-1" evidence="1">
    <location>
        <begin position="63"/>
        <end position="175"/>
    </location>
</feature>
<dbReference type="GO" id="GO:0017171">
    <property type="term" value="F:serine hydrolase activity"/>
    <property type="evidence" value="ECO:0007669"/>
    <property type="project" value="TreeGrafter"/>
</dbReference>
<proteinExistence type="predicted"/>